<name>G0A2R1_METMM</name>
<reference evidence="2" key="3">
    <citation type="submission" date="2011-05" db="EMBL/GenBank/DDBJ databases">
        <title>Complete sequence of Methylomonas methanica MC09.</title>
        <authorList>
            <consortium name="US DOE Joint Genome Institute"/>
            <person name="Lucas S."/>
            <person name="Han J."/>
            <person name="Lapidus A."/>
            <person name="Cheng J.-F."/>
            <person name="Goodwin L."/>
            <person name="Pitluck S."/>
            <person name="Peters L."/>
            <person name="Mikhailova N."/>
            <person name="Teshima H."/>
            <person name="Han C."/>
            <person name="Tapia R."/>
            <person name="Land M."/>
            <person name="Hauser L."/>
            <person name="Kyrpides N."/>
            <person name="Ivanova N."/>
            <person name="Pagani I."/>
            <person name="Stein L."/>
            <person name="Woyke T."/>
        </authorList>
    </citation>
    <scope>NUCLEOTIDE SEQUENCE [LARGE SCALE GENOMIC DNA]</scope>
    <source>
        <strain evidence="2">MC09</strain>
    </source>
</reference>
<dbReference type="STRING" id="857087.Metme_3036"/>
<reference key="2">
    <citation type="submission" date="2011-05" db="EMBL/GenBank/DDBJ databases">
        <title>Complete genome sequence of the aerobic marine methanotroph Methylomonas methanica MC09.</title>
        <authorList>
            <person name="Boden R."/>
            <person name="Cunliffe M."/>
            <person name="Scanlan J."/>
            <person name="Moussard H."/>
            <person name="Kits K.D."/>
            <person name="Klotz M."/>
            <person name="Jetten M."/>
            <person name="Vuilleumier S."/>
            <person name="Han J."/>
            <person name="Peters L."/>
            <person name="Mikhailova N."/>
            <person name="Teshima H."/>
            <person name="Tapia R."/>
            <person name="Kyrpides N."/>
            <person name="Ivanova N."/>
            <person name="Pagani I."/>
            <person name="Cheng J.-F."/>
            <person name="Goodwin L."/>
            <person name="Han C."/>
            <person name="Hauser L."/>
            <person name="Land M."/>
            <person name="Lapidus A."/>
            <person name="Lucas S."/>
            <person name="Pitluck S."/>
            <person name="Woyke T."/>
            <person name="Stein L.Y."/>
            <person name="Murrell C."/>
        </authorList>
    </citation>
    <scope>NUCLEOTIDE SEQUENCE</scope>
    <source>
        <strain>MC09</strain>
    </source>
</reference>
<dbReference type="EMBL" id="CP002738">
    <property type="protein sequence ID" value="AEG01414.1"/>
    <property type="molecule type" value="Genomic_DNA"/>
</dbReference>
<reference evidence="1 2" key="1">
    <citation type="journal article" date="2011" name="J. Bacteriol.">
        <title>Complete Genome Sequence of the Aerobic Marine Methanotroph Methylomonas methanica MC09.</title>
        <authorList>
            <person name="Boden R."/>
            <person name="Cunliffe M."/>
            <person name="Scanlan J."/>
            <person name="Moussard H."/>
            <person name="Kits K.D."/>
            <person name="Klotz M.G."/>
            <person name="Jetten M.S."/>
            <person name="Vuilleumier S."/>
            <person name="Han J."/>
            <person name="Peters L."/>
            <person name="Mikhailova N."/>
            <person name="Teshima H."/>
            <person name="Tapia R."/>
            <person name="Kyrpides N."/>
            <person name="Ivanova N."/>
            <person name="Pagani I."/>
            <person name="Cheng J.F."/>
            <person name="Goodwin L."/>
            <person name="Han C."/>
            <person name="Hauser L."/>
            <person name="Land M.L."/>
            <person name="Lapidus A."/>
            <person name="Lucas S."/>
            <person name="Pitluck S."/>
            <person name="Woyke T."/>
            <person name="Stein L."/>
            <person name="Murrell J.C."/>
        </authorList>
    </citation>
    <scope>NUCLEOTIDE SEQUENCE [LARGE SCALE GENOMIC DNA]</scope>
    <source>
        <strain evidence="1 2">MC09</strain>
    </source>
</reference>
<proteinExistence type="predicted"/>
<sequence length="83" mass="8937">MTTIQIKLEPQYVDPLLAVIASQKEIPIDDITIQNPSKSINACSKAKLLKIAQECAVLPSMDHRSAEQILGYGGDAIGLWSGS</sequence>
<dbReference type="HOGENOM" id="CLU_2538695_0_0_6"/>
<dbReference type="KEGG" id="mmt:Metme_3036"/>
<evidence type="ECO:0000313" key="1">
    <source>
        <dbReference type="EMBL" id="AEG01414.1"/>
    </source>
</evidence>
<keyword evidence="2" id="KW-1185">Reference proteome</keyword>
<protein>
    <submittedName>
        <fullName evidence="1">Uncharacterized protein</fullName>
    </submittedName>
</protein>
<dbReference type="RefSeq" id="WP_013819643.1">
    <property type="nucleotide sequence ID" value="NC_015572.1"/>
</dbReference>
<dbReference type="AlphaFoldDB" id="G0A2R1"/>
<dbReference type="Proteomes" id="UP000008888">
    <property type="component" value="Chromosome"/>
</dbReference>
<dbReference type="OrthoDB" id="495439at2"/>
<gene>
    <name evidence="1" type="ordered locus">Metme_3036</name>
</gene>
<evidence type="ECO:0000313" key="2">
    <source>
        <dbReference type="Proteomes" id="UP000008888"/>
    </source>
</evidence>
<accession>G0A2R1</accession>
<organism evidence="1 2">
    <name type="scientific">Methylomonas methanica (strain DSM 25384 / MC09)</name>
    <dbReference type="NCBI Taxonomy" id="857087"/>
    <lineage>
        <taxon>Bacteria</taxon>
        <taxon>Pseudomonadati</taxon>
        <taxon>Pseudomonadota</taxon>
        <taxon>Gammaproteobacteria</taxon>
        <taxon>Methylococcales</taxon>
        <taxon>Methylococcaceae</taxon>
        <taxon>Methylomonas</taxon>
    </lineage>
</organism>